<protein>
    <submittedName>
        <fullName evidence="1">Uncharacterized protein</fullName>
    </submittedName>
</protein>
<sequence>MTAPVQGETRRTRLTDREVQSLRKMIGWREDWMGRARPRAERAPEVQERETRMRAWFAAEGIDPLQPLPKGVRPRAMEALGIESVEAFAWSLRNIRDRTERADRRAGRPRDPVVVKRIEAIEAYFAAAGIDPLRALPHGARRDCAAALGITYVQVQHAMTRIRGAR</sequence>
<organism evidence="1 2">
    <name type="scientific">Tsukamurella paurometabola</name>
    <name type="common">Corynebacterium paurometabolum</name>
    <dbReference type="NCBI Taxonomy" id="2061"/>
    <lineage>
        <taxon>Bacteria</taxon>
        <taxon>Bacillati</taxon>
        <taxon>Actinomycetota</taxon>
        <taxon>Actinomycetes</taxon>
        <taxon>Mycobacteriales</taxon>
        <taxon>Tsukamurellaceae</taxon>
        <taxon>Tsukamurella</taxon>
    </lineage>
</organism>
<accession>A0A3P8MAQ7</accession>
<dbReference type="AlphaFoldDB" id="A0A3P8MAQ7"/>
<dbReference type="EMBL" id="LR131273">
    <property type="protein sequence ID" value="VDR37006.1"/>
    <property type="molecule type" value="Genomic_DNA"/>
</dbReference>
<reference evidence="1 2" key="1">
    <citation type="submission" date="2018-12" db="EMBL/GenBank/DDBJ databases">
        <authorList>
            <consortium name="Pathogen Informatics"/>
        </authorList>
    </citation>
    <scope>NUCLEOTIDE SEQUENCE [LARGE SCALE GENOMIC DNA]</scope>
    <source>
        <strain evidence="1 2">NCTC10741</strain>
    </source>
</reference>
<name>A0A3P8MAQ7_TSUPA</name>
<proteinExistence type="predicted"/>
<evidence type="ECO:0000313" key="2">
    <source>
        <dbReference type="Proteomes" id="UP000271626"/>
    </source>
</evidence>
<gene>
    <name evidence="1" type="ORF">NCTC10741_00101</name>
</gene>
<evidence type="ECO:0000313" key="1">
    <source>
        <dbReference type="EMBL" id="VDR37006.1"/>
    </source>
</evidence>
<dbReference type="RefSeq" id="WP_126194454.1">
    <property type="nucleotide sequence ID" value="NZ_CP085954.1"/>
</dbReference>
<dbReference type="Proteomes" id="UP000271626">
    <property type="component" value="Chromosome"/>
</dbReference>